<keyword evidence="1" id="KW-0472">Membrane</keyword>
<evidence type="ECO:0000256" key="1">
    <source>
        <dbReference type="SAM" id="Phobius"/>
    </source>
</evidence>
<proteinExistence type="predicted"/>
<keyword evidence="1" id="KW-0812">Transmembrane</keyword>
<reference evidence="2" key="1">
    <citation type="journal article" date="2015" name="Nature">
        <title>Complex archaea that bridge the gap between prokaryotes and eukaryotes.</title>
        <authorList>
            <person name="Spang A."/>
            <person name="Saw J.H."/>
            <person name="Jorgensen S.L."/>
            <person name="Zaremba-Niedzwiedzka K."/>
            <person name="Martijn J."/>
            <person name="Lind A.E."/>
            <person name="van Eijk R."/>
            <person name="Schleper C."/>
            <person name="Guy L."/>
            <person name="Ettema T.J."/>
        </authorList>
    </citation>
    <scope>NUCLEOTIDE SEQUENCE</scope>
</reference>
<feature type="transmembrane region" description="Helical" evidence="1">
    <location>
        <begin position="7"/>
        <end position="34"/>
    </location>
</feature>
<organism evidence="2">
    <name type="scientific">marine sediment metagenome</name>
    <dbReference type="NCBI Taxonomy" id="412755"/>
    <lineage>
        <taxon>unclassified sequences</taxon>
        <taxon>metagenomes</taxon>
        <taxon>ecological metagenomes</taxon>
    </lineage>
</organism>
<keyword evidence="1" id="KW-1133">Transmembrane helix</keyword>
<name>A0A0F9Y2W8_9ZZZZ</name>
<accession>A0A0F9Y2W8</accession>
<dbReference type="EMBL" id="LAZR01000049">
    <property type="protein sequence ID" value="KKN99053.1"/>
    <property type="molecule type" value="Genomic_DNA"/>
</dbReference>
<comment type="caution">
    <text evidence="2">The sequence shown here is derived from an EMBL/GenBank/DDBJ whole genome shotgun (WGS) entry which is preliminary data.</text>
</comment>
<feature type="transmembrane region" description="Helical" evidence="1">
    <location>
        <begin position="40"/>
        <end position="62"/>
    </location>
</feature>
<sequence length="68" mass="7603">MQSVMIFIGVLVGFLITVVLFSAIFALPVLWLWNVLCPDIFGLQEIGFLQAWGLSILCGFLFKSHNSK</sequence>
<gene>
    <name evidence="2" type="ORF">LCGC14_0142990</name>
</gene>
<protein>
    <submittedName>
        <fullName evidence="2">Uncharacterized protein</fullName>
    </submittedName>
</protein>
<evidence type="ECO:0000313" key="2">
    <source>
        <dbReference type="EMBL" id="KKN99053.1"/>
    </source>
</evidence>
<dbReference type="AlphaFoldDB" id="A0A0F9Y2W8"/>